<keyword evidence="2" id="KW-1185">Reference proteome</keyword>
<accession>A0A238BMR4</accession>
<dbReference type="AlphaFoldDB" id="A0A238BMR4"/>
<protein>
    <submittedName>
        <fullName evidence="1">Uncharacterized protein</fullName>
    </submittedName>
</protein>
<name>A0A238BMR4_9BILA</name>
<organism evidence="1 2">
    <name type="scientific">Onchocerca flexuosa</name>
    <dbReference type="NCBI Taxonomy" id="387005"/>
    <lineage>
        <taxon>Eukaryota</taxon>
        <taxon>Metazoa</taxon>
        <taxon>Ecdysozoa</taxon>
        <taxon>Nematoda</taxon>
        <taxon>Chromadorea</taxon>
        <taxon>Rhabditida</taxon>
        <taxon>Spirurina</taxon>
        <taxon>Spiruromorpha</taxon>
        <taxon>Filarioidea</taxon>
        <taxon>Onchocercidae</taxon>
        <taxon>Onchocerca</taxon>
    </lineage>
</organism>
<dbReference type="OrthoDB" id="10589803at2759"/>
<sequence length="73" mass="7946">MKDTEEGTISCKTNRYSEGTASRVSQLHHLASVQMEAIGMGGVFVITGQCSGQRARGAVRRRKLGFVDGVFDR</sequence>
<gene>
    <name evidence="1" type="ORF">X798_07226</name>
</gene>
<proteinExistence type="predicted"/>
<reference evidence="1 2" key="1">
    <citation type="submission" date="2015-12" db="EMBL/GenBank/DDBJ databases">
        <title>Draft genome of the nematode, Onchocerca flexuosa.</title>
        <authorList>
            <person name="Mitreva M."/>
        </authorList>
    </citation>
    <scope>NUCLEOTIDE SEQUENCE [LARGE SCALE GENOMIC DNA]</scope>
    <source>
        <strain evidence="1">Red Deer</strain>
    </source>
</reference>
<evidence type="ECO:0000313" key="1">
    <source>
        <dbReference type="EMBL" id="OZC05798.1"/>
    </source>
</evidence>
<evidence type="ECO:0000313" key="2">
    <source>
        <dbReference type="Proteomes" id="UP000242913"/>
    </source>
</evidence>
<dbReference type="EMBL" id="KZ270409">
    <property type="protein sequence ID" value="OZC05798.1"/>
    <property type="molecule type" value="Genomic_DNA"/>
</dbReference>
<dbReference type="Proteomes" id="UP000242913">
    <property type="component" value="Unassembled WGS sequence"/>
</dbReference>